<evidence type="ECO:0000256" key="1">
    <source>
        <dbReference type="ARBA" id="ARBA00008874"/>
    </source>
</evidence>
<dbReference type="PANTHER" id="PTHR48012:SF10">
    <property type="entry name" value="FI20177P1"/>
    <property type="match status" value="1"/>
</dbReference>
<dbReference type="OrthoDB" id="248923at2759"/>
<evidence type="ECO:0000313" key="13">
    <source>
        <dbReference type="EMBL" id="KAF2281244.1"/>
    </source>
</evidence>
<keyword evidence="7 10" id="KW-0067">ATP-binding</keyword>
<feature type="compositionally biased region" description="Low complexity" evidence="11">
    <location>
        <begin position="816"/>
        <end position="828"/>
    </location>
</feature>
<dbReference type="EC" id="2.7.11.1" evidence="2"/>
<sequence>MDRSSLQPPSNVGTKARAIQQAKEMEKLVAERAKRTGDEPPPYDFFELIGKGAYGRVFKGRNRATGGLVAIKIIDIDKTDYEEMTTKNLQETLREINILQQLKDSRARPYVNIIEEARTVHNELWIVSEYASGGSVHTLMKPRLQQLKTGIEEKYIIPIARELALGLKFIHEAGVIHRDLKSNNILILEDGRVQLCDFGVSGALEPEITKRSTIVGTPNWMAPELQREWVKDLDPSRGSRPNDILYGSEVDIWAYGCTLYEMATGFPPFHQTQPFLLPDAGVPVLEGDQYSDELKSLVSFVLQPNPRDRPTPDQILQHPYIVDSTKMHPTVTLVALVEQYYRWEQAGGSRVSLFNPYGAQAPDPLAPEPEEEEDDDWTFSTTDEFDKQFANEHSDPFSGGSSTSNFPGMNAPPEDDSRFAKLQASIRAEQAERGKKRLDRLFDTNSTPYRFSTVDSDSNRLSSDLVLRDFNPGAPNRETVIDLDFAAPTAVDIPSIDLGEVPTVKASRINRLMRDMDEEEEQEYIDLDNTARRDTREWKFPSAIGEQSPKSQTFSSVPRDRNSRRKTMEWKFDFSQLAAEPEPLPNAPRLSRRRDTRDWVFPRDTTSTKETSGSQDFVFPPREIDEPFGLSSEPPELSSSPTLGPDRRPSLRHAVTEPYGVFDDYPPLQPPPDSPLRTSMINLDVAVVDKFRPSTSGSTSTTASTSRGQENRNPFDLEDQVTRSEPNKRASYHMKSQSEPQHHIPGLLTPQVFDEQGNPTIQDHTYTSMHARGVSSVSQMQPRPAPDNLRYPRQRSQHLVPQWDTWSHQDAFLTQTSSSPVSVSPSTSVEEEERINIDDRWDKLERQVDAFQYQRNGGAGGGGSRQFSGGYFRSSRRTTSTDIDDRSDADDSYASLSESGFDDGGMTVRPGPTAASGQQRGTTRVNIASRLSVGPGGKPMLDFPIPRGPDLESLLRYGGVVEGEGERDAEIVSRYADALWKGAKEMTEGLRASRSLLRSMRLAEMEVGAEEEEEE</sequence>
<evidence type="ECO:0000256" key="3">
    <source>
        <dbReference type="ARBA" id="ARBA00022527"/>
    </source>
</evidence>
<evidence type="ECO:0000256" key="10">
    <source>
        <dbReference type="PROSITE-ProRule" id="PRU10141"/>
    </source>
</evidence>
<dbReference type="PANTHER" id="PTHR48012">
    <property type="entry name" value="STERILE20-LIKE KINASE, ISOFORM B-RELATED"/>
    <property type="match status" value="1"/>
</dbReference>
<feature type="compositionally biased region" description="Low complexity" evidence="11">
    <location>
        <begin position="865"/>
        <end position="881"/>
    </location>
</feature>
<dbReference type="PROSITE" id="PS00107">
    <property type="entry name" value="PROTEIN_KINASE_ATP"/>
    <property type="match status" value="1"/>
</dbReference>
<reference evidence="13" key="1">
    <citation type="journal article" date="2020" name="Stud. Mycol.">
        <title>101 Dothideomycetes genomes: a test case for predicting lifestyles and emergence of pathogens.</title>
        <authorList>
            <person name="Haridas S."/>
            <person name="Albert R."/>
            <person name="Binder M."/>
            <person name="Bloem J."/>
            <person name="Labutti K."/>
            <person name="Salamov A."/>
            <person name="Andreopoulos B."/>
            <person name="Baker S."/>
            <person name="Barry K."/>
            <person name="Bills G."/>
            <person name="Bluhm B."/>
            <person name="Cannon C."/>
            <person name="Castanera R."/>
            <person name="Culley D."/>
            <person name="Daum C."/>
            <person name="Ezra D."/>
            <person name="Gonzalez J."/>
            <person name="Henrissat B."/>
            <person name="Kuo A."/>
            <person name="Liang C."/>
            <person name="Lipzen A."/>
            <person name="Lutzoni F."/>
            <person name="Magnuson J."/>
            <person name="Mondo S."/>
            <person name="Nolan M."/>
            <person name="Ohm R."/>
            <person name="Pangilinan J."/>
            <person name="Park H.-J."/>
            <person name="Ramirez L."/>
            <person name="Alfaro M."/>
            <person name="Sun H."/>
            <person name="Tritt A."/>
            <person name="Yoshinaga Y."/>
            <person name="Zwiers L.-H."/>
            <person name="Turgeon B."/>
            <person name="Goodwin S."/>
            <person name="Spatafora J."/>
            <person name="Crous P."/>
            <person name="Grigoriev I."/>
        </authorList>
    </citation>
    <scope>NUCLEOTIDE SEQUENCE</scope>
    <source>
        <strain evidence="13">CBS 379.55</strain>
    </source>
</reference>
<feature type="region of interest" description="Disordered" evidence="11">
    <location>
        <begin position="772"/>
        <end position="791"/>
    </location>
</feature>
<dbReference type="GO" id="GO:0004674">
    <property type="term" value="F:protein serine/threonine kinase activity"/>
    <property type="evidence" value="ECO:0007669"/>
    <property type="project" value="UniProtKB-KW"/>
</dbReference>
<dbReference type="PROSITE" id="PS50011">
    <property type="entry name" value="PROTEIN_KINASE_DOM"/>
    <property type="match status" value="1"/>
</dbReference>
<dbReference type="GeneID" id="54547241"/>
<dbReference type="InterPro" id="IPR000719">
    <property type="entry name" value="Prot_kinase_dom"/>
</dbReference>
<keyword evidence="3" id="KW-0723">Serine/threonine-protein kinase</keyword>
<proteinExistence type="inferred from homology"/>
<dbReference type="AlphaFoldDB" id="A0A6A6JYE2"/>
<dbReference type="InterPro" id="IPR008271">
    <property type="entry name" value="Ser/Thr_kinase_AS"/>
</dbReference>
<keyword evidence="14" id="KW-1185">Reference proteome</keyword>
<keyword evidence="6 13" id="KW-0418">Kinase</keyword>
<dbReference type="InterPro" id="IPR017441">
    <property type="entry name" value="Protein_kinase_ATP_BS"/>
</dbReference>
<feature type="compositionally biased region" description="Basic and acidic residues" evidence="11">
    <location>
        <begin position="709"/>
        <end position="728"/>
    </location>
</feature>
<dbReference type="Gene3D" id="1.10.510.10">
    <property type="entry name" value="Transferase(Phosphotransferase) domain 1"/>
    <property type="match status" value="1"/>
</dbReference>
<evidence type="ECO:0000313" key="14">
    <source>
        <dbReference type="Proteomes" id="UP000800097"/>
    </source>
</evidence>
<feature type="compositionally biased region" description="Polar residues" evidence="11">
    <location>
        <begin position="604"/>
        <end position="615"/>
    </location>
</feature>
<feature type="region of interest" description="Disordered" evidence="11">
    <location>
        <begin position="692"/>
        <end position="743"/>
    </location>
</feature>
<evidence type="ECO:0000256" key="7">
    <source>
        <dbReference type="ARBA" id="ARBA00022840"/>
    </source>
</evidence>
<feature type="domain" description="Protein kinase" evidence="12">
    <location>
        <begin position="43"/>
        <end position="321"/>
    </location>
</feature>
<dbReference type="Pfam" id="PF00069">
    <property type="entry name" value="Pkinase"/>
    <property type="match status" value="1"/>
</dbReference>
<evidence type="ECO:0000256" key="4">
    <source>
        <dbReference type="ARBA" id="ARBA00022679"/>
    </source>
</evidence>
<dbReference type="GO" id="GO:0005737">
    <property type="term" value="C:cytoplasm"/>
    <property type="evidence" value="ECO:0007669"/>
    <property type="project" value="TreeGrafter"/>
</dbReference>
<evidence type="ECO:0000256" key="5">
    <source>
        <dbReference type="ARBA" id="ARBA00022741"/>
    </source>
</evidence>
<accession>A0A6A6JYE2</accession>
<evidence type="ECO:0000259" key="12">
    <source>
        <dbReference type="PROSITE" id="PS50011"/>
    </source>
</evidence>
<dbReference type="EMBL" id="ML986484">
    <property type="protein sequence ID" value="KAF2281244.1"/>
    <property type="molecule type" value="Genomic_DNA"/>
</dbReference>
<evidence type="ECO:0000256" key="9">
    <source>
        <dbReference type="ARBA" id="ARBA00048679"/>
    </source>
</evidence>
<name>A0A6A6JYE2_WESOR</name>
<evidence type="ECO:0000256" key="6">
    <source>
        <dbReference type="ARBA" id="ARBA00022777"/>
    </source>
</evidence>
<dbReference type="SUPFAM" id="SSF56112">
    <property type="entry name" value="Protein kinase-like (PK-like)"/>
    <property type="match status" value="1"/>
</dbReference>
<organism evidence="13 14">
    <name type="scientific">Westerdykella ornata</name>
    <dbReference type="NCBI Taxonomy" id="318751"/>
    <lineage>
        <taxon>Eukaryota</taxon>
        <taxon>Fungi</taxon>
        <taxon>Dikarya</taxon>
        <taxon>Ascomycota</taxon>
        <taxon>Pezizomycotina</taxon>
        <taxon>Dothideomycetes</taxon>
        <taxon>Pleosporomycetidae</taxon>
        <taxon>Pleosporales</taxon>
        <taxon>Sporormiaceae</taxon>
        <taxon>Westerdykella</taxon>
    </lineage>
</organism>
<dbReference type="RefSeq" id="XP_033658781.1">
    <property type="nucleotide sequence ID" value="XM_033794066.1"/>
</dbReference>
<gene>
    <name evidence="13" type="ORF">EI97DRAFT_24204</name>
</gene>
<dbReference type="PROSITE" id="PS00108">
    <property type="entry name" value="PROTEIN_KINASE_ST"/>
    <property type="match status" value="1"/>
</dbReference>
<feature type="region of interest" description="Disordered" evidence="11">
    <location>
        <begin position="390"/>
        <end position="416"/>
    </location>
</feature>
<feature type="compositionally biased region" description="Low complexity" evidence="11">
    <location>
        <begin position="627"/>
        <end position="644"/>
    </location>
</feature>
<feature type="region of interest" description="Disordered" evidence="11">
    <location>
        <begin position="815"/>
        <end position="841"/>
    </location>
</feature>
<comment type="catalytic activity">
    <reaction evidence="8">
        <text>L-threonyl-[protein] + ATP = O-phospho-L-threonyl-[protein] + ADP + H(+)</text>
        <dbReference type="Rhea" id="RHEA:46608"/>
        <dbReference type="Rhea" id="RHEA-COMP:11060"/>
        <dbReference type="Rhea" id="RHEA-COMP:11605"/>
        <dbReference type="ChEBI" id="CHEBI:15378"/>
        <dbReference type="ChEBI" id="CHEBI:30013"/>
        <dbReference type="ChEBI" id="CHEBI:30616"/>
        <dbReference type="ChEBI" id="CHEBI:61977"/>
        <dbReference type="ChEBI" id="CHEBI:456216"/>
        <dbReference type="EC" id="2.7.11.1"/>
    </reaction>
</comment>
<evidence type="ECO:0000256" key="2">
    <source>
        <dbReference type="ARBA" id="ARBA00012513"/>
    </source>
</evidence>
<protein>
    <recommendedName>
        <fullName evidence="2">non-specific serine/threonine protein kinase</fullName>
        <ecNumber evidence="2">2.7.11.1</ecNumber>
    </recommendedName>
</protein>
<feature type="region of interest" description="Disordered" evidence="11">
    <location>
        <begin position="853"/>
        <end position="923"/>
    </location>
</feature>
<comment type="similarity">
    <text evidence="1">Belongs to the protein kinase superfamily. STE Ser/Thr protein kinase family. STE20 subfamily.</text>
</comment>
<dbReference type="InterPro" id="IPR050629">
    <property type="entry name" value="STE20/SPS1-PAK"/>
</dbReference>
<dbReference type="GO" id="GO:0005524">
    <property type="term" value="F:ATP binding"/>
    <property type="evidence" value="ECO:0007669"/>
    <property type="project" value="UniProtKB-UniRule"/>
</dbReference>
<evidence type="ECO:0000256" key="8">
    <source>
        <dbReference type="ARBA" id="ARBA00047899"/>
    </source>
</evidence>
<dbReference type="SMART" id="SM00220">
    <property type="entry name" value="S_TKc"/>
    <property type="match status" value="1"/>
</dbReference>
<dbReference type="InterPro" id="IPR011009">
    <property type="entry name" value="Kinase-like_dom_sf"/>
</dbReference>
<feature type="compositionally biased region" description="Low complexity" evidence="11">
    <location>
        <begin position="694"/>
        <end position="706"/>
    </location>
</feature>
<feature type="binding site" evidence="10">
    <location>
        <position position="72"/>
    </location>
    <ligand>
        <name>ATP</name>
        <dbReference type="ChEBI" id="CHEBI:30616"/>
    </ligand>
</feature>
<keyword evidence="5 10" id="KW-0547">Nucleotide-binding</keyword>
<evidence type="ECO:0000256" key="11">
    <source>
        <dbReference type="SAM" id="MobiDB-lite"/>
    </source>
</evidence>
<feature type="region of interest" description="Disordered" evidence="11">
    <location>
        <begin position="541"/>
        <end position="562"/>
    </location>
</feature>
<dbReference type="Proteomes" id="UP000800097">
    <property type="component" value="Unassembled WGS sequence"/>
</dbReference>
<keyword evidence="4" id="KW-0808">Transferase</keyword>
<feature type="region of interest" description="Disordered" evidence="11">
    <location>
        <begin position="579"/>
        <end position="678"/>
    </location>
</feature>
<comment type="catalytic activity">
    <reaction evidence="9">
        <text>L-seryl-[protein] + ATP = O-phospho-L-seryl-[protein] + ADP + H(+)</text>
        <dbReference type="Rhea" id="RHEA:17989"/>
        <dbReference type="Rhea" id="RHEA-COMP:9863"/>
        <dbReference type="Rhea" id="RHEA-COMP:11604"/>
        <dbReference type="ChEBI" id="CHEBI:15378"/>
        <dbReference type="ChEBI" id="CHEBI:29999"/>
        <dbReference type="ChEBI" id="CHEBI:30616"/>
        <dbReference type="ChEBI" id="CHEBI:83421"/>
        <dbReference type="ChEBI" id="CHEBI:456216"/>
        <dbReference type="EC" id="2.7.11.1"/>
    </reaction>
</comment>